<evidence type="ECO:0000313" key="1">
    <source>
        <dbReference type="EMBL" id="KOS46994.1"/>
    </source>
</evidence>
<name>A0A0M8PEH8_9EURO</name>
<dbReference type="GO" id="GO:0008757">
    <property type="term" value="F:S-adenosylmethionine-dependent methyltransferase activity"/>
    <property type="evidence" value="ECO:0007669"/>
    <property type="project" value="UniProtKB-ARBA"/>
</dbReference>
<dbReference type="PANTHER" id="PTHR14614">
    <property type="entry name" value="HEPATOCELLULAR CARCINOMA-ASSOCIATED ANTIGEN"/>
    <property type="match status" value="1"/>
</dbReference>
<sequence length="374" mass="41010">MISAALISDIKFITMVHSATMTDSIDKLAAQYFQLVELQNLALPSGPVLIQPAVQAALYERMFNENAVFPIPPDSYRSRVLKQILSRIEESITNPEEDEINDDLMESWSTLVSQPKPSALQQAQQLSLVKYTAPKSSSSTGTCTCPERTVTTSESRGLILSAGTTGNRTWEAALHLGSFLASEAGEALVRDKRVIELGAGTGFLSLVCARHLGVRSVVVTDREPALIDNIRDCVRHNLNGSESIPIYPAVWEWGTPLVREGDLAGLGSDEGGGEVGTGLRFDVALGADLIYDTDLVPLLLSTVRDLFENYHIKEFIIAATLRNEHTFRTFLNACETNSFAVETLPFESTPAEDQTGFFHSTSIPIRTYRISRTK</sequence>
<dbReference type="OrthoDB" id="194386at2759"/>
<dbReference type="SUPFAM" id="SSF53335">
    <property type="entry name" value="S-adenosyl-L-methionine-dependent methyltransferases"/>
    <property type="match status" value="1"/>
</dbReference>
<dbReference type="Gene3D" id="3.40.50.150">
    <property type="entry name" value="Vaccinia Virus protein VP39"/>
    <property type="match status" value="1"/>
</dbReference>
<dbReference type="EMBL" id="LHQQ01000021">
    <property type="protein sequence ID" value="KOS46994.1"/>
    <property type="molecule type" value="Genomic_DNA"/>
</dbReference>
<gene>
    <name evidence="1" type="ORF">ACN38_g2060</name>
</gene>
<dbReference type="Proteomes" id="UP000037696">
    <property type="component" value="Unassembled WGS sequence"/>
</dbReference>
<dbReference type="AlphaFoldDB" id="A0A0M8PEH8"/>
<dbReference type="Pfam" id="PF10294">
    <property type="entry name" value="Methyltransf_16"/>
    <property type="match status" value="1"/>
</dbReference>
<dbReference type="InterPro" id="IPR029063">
    <property type="entry name" value="SAM-dependent_MTases_sf"/>
</dbReference>
<proteinExistence type="predicted"/>
<organism evidence="1 2">
    <name type="scientific">Penicillium nordicum</name>
    <dbReference type="NCBI Taxonomy" id="229535"/>
    <lineage>
        <taxon>Eukaryota</taxon>
        <taxon>Fungi</taxon>
        <taxon>Dikarya</taxon>
        <taxon>Ascomycota</taxon>
        <taxon>Pezizomycotina</taxon>
        <taxon>Eurotiomycetes</taxon>
        <taxon>Eurotiomycetidae</taxon>
        <taxon>Eurotiales</taxon>
        <taxon>Aspergillaceae</taxon>
        <taxon>Penicillium</taxon>
    </lineage>
</organism>
<dbReference type="STRING" id="229535.A0A0M8PEH8"/>
<dbReference type="PANTHER" id="PTHR14614:SF130">
    <property type="entry name" value="PROTEIN-LYSINE N-METHYLTRANSFERASE EEF2KMT"/>
    <property type="match status" value="1"/>
</dbReference>
<evidence type="ECO:0008006" key="3">
    <source>
        <dbReference type="Google" id="ProtNLM"/>
    </source>
</evidence>
<evidence type="ECO:0000313" key="2">
    <source>
        <dbReference type="Proteomes" id="UP000037696"/>
    </source>
</evidence>
<protein>
    <recommendedName>
        <fullName evidence="3">FAM86 N-terminal domain-containing protein</fullName>
    </recommendedName>
</protein>
<reference evidence="1 2" key="1">
    <citation type="submission" date="2015-08" db="EMBL/GenBank/DDBJ databases">
        <title>Genome sequencing of Penicillium nordicum.</title>
        <authorList>
            <person name="Nguyen H.D."/>
            <person name="Seifert K.A."/>
        </authorList>
    </citation>
    <scope>NUCLEOTIDE SEQUENCE [LARGE SCALE GENOMIC DNA]</scope>
    <source>
        <strain evidence="1 2">DAOMC 185683</strain>
    </source>
</reference>
<accession>A0A0M8PEH8</accession>
<comment type="caution">
    <text evidence="1">The sequence shown here is derived from an EMBL/GenBank/DDBJ whole genome shotgun (WGS) entry which is preliminary data.</text>
</comment>
<dbReference type="InterPro" id="IPR019410">
    <property type="entry name" value="Methyltransf_16"/>
</dbReference>
<keyword evidence="2" id="KW-1185">Reference proteome</keyword>
<dbReference type="GO" id="GO:0005737">
    <property type="term" value="C:cytoplasm"/>
    <property type="evidence" value="ECO:0007669"/>
    <property type="project" value="TreeGrafter"/>
</dbReference>